<organism evidence="1 2">
    <name type="scientific">Actinomyces lilanjuaniae</name>
    <dbReference type="NCBI Taxonomy" id="2321394"/>
    <lineage>
        <taxon>Bacteria</taxon>
        <taxon>Bacillati</taxon>
        <taxon>Actinomycetota</taxon>
        <taxon>Actinomycetes</taxon>
        <taxon>Actinomycetales</taxon>
        <taxon>Actinomycetaceae</taxon>
        <taxon>Actinomyces</taxon>
    </lineage>
</organism>
<dbReference type="RefSeq" id="WP_120203570.1">
    <property type="nucleotide sequence ID" value="NZ_CP032514.1"/>
</dbReference>
<name>A0ABN5PLP3_9ACTO</name>
<accession>A0ABN5PLP3</accession>
<dbReference type="EMBL" id="CP032514">
    <property type="protein sequence ID" value="AYD89168.1"/>
    <property type="molecule type" value="Genomic_DNA"/>
</dbReference>
<gene>
    <name evidence="1" type="ORF">D5R93_02245</name>
</gene>
<sequence length="99" mass="10280">MTAVHPYFTARAEAWMRHAGGDPRDAADLARWAQTARMVGDPARGVVVAADGTLVAETRRSRGLALGAIRQAVGQPVAHATYAEVCQGAGHHPGQPAAA</sequence>
<dbReference type="Proteomes" id="UP000273001">
    <property type="component" value="Chromosome"/>
</dbReference>
<keyword evidence="2" id="KW-1185">Reference proteome</keyword>
<evidence type="ECO:0000313" key="1">
    <source>
        <dbReference type="EMBL" id="AYD89168.1"/>
    </source>
</evidence>
<reference evidence="1 2" key="1">
    <citation type="submission" date="2018-09" db="EMBL/GenBank/DDBJ databases">
        <authorList>
            <person name="Li J."/>
        </authorList>
    </citation>
    <scope>NUCLEOTIDE SEQUENCE [LARGE SCALE GENOMIC DNA]</scope>
    <source>
        <strain evidence="1 2">2129</strain>
    </source>
</reference>
<protein>
    <submittedName>
        <fullName evidence="1">Uncharacterized protein</fullName>
    </submittedName>
</protein>
<proteinExistence type="predicted"/>
<evidence type="ECO:0000313" key="2">
    <source>
        <dbReference type="Proteomes" id="UP000273001"/>
    </source>
</evidence>